<feature type="disulfide bond" evidence="6">
    <location>
        <begin position="190"/>
        <end position="212"/>
    </location>
</feature>
<comment type="cofactor">
    <cofactor evidence="6 7">
        <name>Zn(2+)</name>
        <dbReference type="ChEBI" id="CHEBI:29105"/>
    </cofactor>
    <text evidence="6 7">Binds 1 zinc ion per subunit.</text>
</comment>
<feature type="signal peptide" evidence="7">
    <location>
        <begin position="1"/>
        <end position="18"/>
    </location>
</feature>
<dbReference type="GO" id="GO:0005576">
    <property type="term" value="C:extracellular region"/>
    <property type="evidence" value="ECO:0007669"/>
    <property type="project" value="UniProtKB-SubCell"/>
</dbReference>
<dbReference type="InterPro" id="IPR001506">
    <property type="entry name" value="Peptidase_M12A"/>
</dbReference>
<feature type="binding site" evidence="6">
    <location>
        <position position="230"/>
    </location>
    <ligand>
        <name>Zn(2+)</name>
        <dbReference type="ChEBI" id="CHEBI:29105"/>
        <note>catalytic</note>
    </ligand>
</feature>
<keyword evidence="3 7" id="KW-0732">Signal</keyword>
<sequence length="480" mass="53164">DLEMFSLLLLALAGSALAGPVDFEDDLKHNVDLGRLQKDLKDLDDHLKNSVLDEAEIELLKEAYTKTVLPSPSPIKGSIIKDEDVNKLNEKAGEEKDLFKGDVLLTSHQLSLIESAHKSNRSRRQALKDAGYSWGSVNVVVPYSYSATYPRADRSPTITAAMKYWEKNTCVRFNEVASGYRVEIRESVGCSSYVGKINDPSGTQALNLGAGCMGVGTICHELSHTFGFFHVQSRYDRDTYVTIDFNNILTGNSHNFNLESADKTVLRDFPYEFGSNMHYYHKDFAANYSKPVIYAKAGYQMYQESMMGRVPTFYDILGVNKHFNCSAKCTTALTCSNGGVQDVNNCAACLCPSGWAGTKCDQRPTGTVAVPVTSTMQTKRVDIPAGTVTTQYTTKYFLLQAPLGMKVKMTTKALGTRWTNSCDAMGFEVKYKSDARPSGVQVCDWRVQQPTITSETNEMMVIAYSYGNQFAAEMQFTAVV</sequence>
<dbReference type="CDD" id="cd04280">
    <property type="entry name" value="ZnMc_astacin_like"/>
    <property type="match status" value="1"/>
</dbReference>
<feature type="active site" evidence="6">
    <location>
        <position position="221"/>
    </location>
</feature>
<keyword evidence="6 7" id="KW-0479">Metal-binding</keyword>
<evidence type="ECO:0000256" key="3">
    <source>
        <dbReference type="ARBA" id="ARBA00022729"/>
    </source>
</evidence>
<evidence type="ECO:0000256" key="7">
    <source>
        <dbReference type="RuleBase" id="RU361183"/>
    </source>
</evidence>
<dbReference type="GO" id="GO:0018996">
    <property type="term" value="P:molting cycle, collagen and cuticulin-based cuticle"/>
    <property type="evidence" value="ECO:0007669"/>
    <property type="project" value="InterPro"/>
</dbReference>
<dbReference type="InterPro" id="IPR017050">
    <property type="entry name" value="Metallopeptidase_nem"/>
</dbReference>
<evidence type="ECO:0000256" key="4">
    <source>
        <dbReference type="ARBA" id="ARBA00023157"/>
    </source>
</evidence>
<gene>
    <name evidence="9" type="ORF">PMAYCL1PPCAC_22751</name>
</gene>
<keyword evidence="4 6" id="KW-1015">Disulfide bond</keyword>
<name>A0AAN5CXK4_9BILA</name>
<comment type="subcellular location">
    <subcellularLocation>
        <location evidence="1">Secreted</location>
    </subcellularLocation>
</comment>
<keyword evidence="2" id="KW-0964">Secreted</keyword>
<organism evidence="9 10">
    <name type="scientific">Pristionchus mayeri</name>
    <dbReference type="NCBI Taxonomy" id="1317129"/>
    <lineage>
        <taxon>Eukaryota</taxon>
        <taxon>Metazoa</taxon>
        <taxon>Ecdysozoa</taxon>
        <taxon>Nematoda</taxon>
        <taxon>Chromadorea</taxon>
        <taxon>Rhabditida</taxon>
        <taxon>Rhabditina</taxon>
        <taxon>Diplogasteromorpha</taxon>
        <taxon>Diplogasteroidea</taxon>
        <taxon>Neodiplogasteridae</taxon>
        <taxon>Pristionchus</taxon>
    </lineage>
</organism>
<dbReference type="PANTHER" id="PTHR10127">
    <property type="entry name" value="DISCOIDIN, CUB, EGF, LAMININ , AND ZINC METALLOPROTEASE DOMAIN CONTAINING"/>
    <property type="match status" value="1"/>
</dbReference>
<dbReference type="PANTHER" id="PTHR10127:SF793">
    <property type="entry name" value="ZINC METALLOPROTEINASE NAS-31"/>
    <property type="match status" value="1"/>
</dbReference>
<feature type="non-terminal residue" evidence="9">
    <location>
        <position position="1"/>
    </location>
</feature>
<keyword evidence="6 7" id="KW-0862">Zinc</keyword>
<protein>
    <recommendedName>
        <fullName evidence="7">Metalloendopeptidase</fullName>
        <ecNumber evidence="7">3.4.24.-</ecNumber>
    </recommendedName>
</protein>
<feature type="domain" description="Peptidase M12A" evidence="8">
    <location>
        <begin position="125"/>
        <end position="326"/>
    </location>
</feature>
<feature type="chain" id="PRO_5042670624" description="Metalloendopeptidase" evidence="7">
    <location>
        <begin position="19"/>
        <end position="480"/>
    </location>
</feature>
<evidence type="ECO:0000313" key="9">
    <source>
        <dbReference type="EMBL" id="GMR52556.1"/>
    </source>
</evidence>
<comment type="caution">
    <text evidence="6">Lacks conserved residue(s) required for the propagation of feature annotation.</text>
</comment>
<dbReference type="PIRSF" id="PIRSF036365">
    <property type="entry name" value="Astacin_nematoda"/>
    <property type="match status" value="1"/>
</dbReference>
<dbReference type="PRINTS" id="PR00480">
    <property type="entry name" value="ASTACIN"/>
</dbReference>
<dbReference type="SUPFAM" id="SSF55486">
    <property type="entry name" value="Metalloproteases ('zincins'), catalytic domain"/>
    <property type="match status" value="1"/>
</dbReference>
<dbReference type="GO" id="GO:0008270">
    <property type="term" value="F:zinc ion binding"/>
    <property type="evidence" value="ECO:0007669"/>
    <property type="project" value="UniProtKB-UniRule"/>
</dbReference>
<keyword evidence="5" id="KW-0325">Glycoprotein</keyword>
<feature type="disulfide bond" evidence="6">
    <location>
        <begin position="170"/>
        <end position="325"/>
    </location>
</feature>
<keyword evidence="6 7" id="KW-0645">Protease</keyword>
<keyword evidence="10" id="KW-1185">Reference proteome</keyword>
<feature type="binding site" evidence="6">
    <location>
        <position position="224"/>
    </location>
    <ligand>
        <name>Zn(2+)</name>
        <dbReference type="ChEBI" id="CHEBI:29105"/>
        <note>catalytic</note>
    </ligand>
</feature>
<dbReference type="GO" id="GO:0004222">
    <property type="term" value="F:metalloendopeptidase activity"/>
    <property type="evidence" value="ECO:0007669"/>
    <property type="project" value="UniProtKB-UniRule"/>
</dbReference>
<dbReference type="GO" id="GO:0006508">
    <property type="term" value="P:proteolysis"/>
    <property type="evidence" value="ECO:0007669"/>
    <property type="project" value="UniProtKB-KW"/>
</dbReference>
<comment type="caution">
    <text evidence="9">The sequence shown here is derived from an EMBL/GenBank/DDBJ whole genome shotgun (WGS) entry which is preliminary data.</text>
</comment>
<dbReference type="InterPro" id="IPR024079">
    <property type="entry name" value="MetalloPept_cat_dom_sf"/>
</dbReference>
<keyword evidence="6 7" id="KW-0482">Metalloprotease</keyword>
<reference evidence="10" key="1">
    <citation type="submission" date="2022-10" db="EMBL/GenBank/DDBJ databases">
        <title>Genome assembly of Pristionchus species.</title>
        <authorList>
            <person name="Yoshida K."/>
            <person name="Sommer R.J."/>
        </authorList>
    </citation>
    <scope>NUCLEOTIDE SEQUENCE [LARGE SCALE GENOMIC DNA]</scope>
    <source>
        <strain evidence="10">RS5460</strain>
    </source>
</reference>
<dbReference type="PROSITE" id="PS51864">
    <property type="entry name" value="ASTACIN"/>
    <property type="match status" value="1"/>
</dbReference>
<dbReference type="InterPro" id="IPR034035">
    <property type="entry name" value="Astacin-like_dom"/>
</dbReference>
<dbReference type="EC" id="3.4.24.-" evidence="7"/>
<dbReference type="SMART" id="SM00235">
    <property type="entry name" value="ZnMc"/>
    <property type="match status" value="1"/>
</dbReference>
<dbReference type="AlphaFoldDB" id="A0AAN5CXK4"/>
<proteinExistence type="predicted"/>
<evidence type="ECO:0000256" key="1">
    <source>
        <dbReference type="ARBA" id="ARBA00004613"/>
    </source>
</evidence>
<dbReference type="EMBL" id="BTRK01000005">
    <property type="protein sequence ID" value="GMR52556.1"/>
    <property type="molecule type" value="Genomic_DNA"/>
</dbReference>
<evidence type="ECO:0000256" key="5">
    <source>
        <dbReference type="ARBA" id="ARBA00023180"/>
    </source>
</evidence>
<evidence type="ECO:0000259" key="8">
    <source>
        <dbReference type="PROSITE" id="PS51864"/>
    </source>
</evidence>
<feature type="binding site" evidence="6">
    <location>
        <position position="220"/>
    </location>
    <ligand>
        <name>Zn(2+)</name>
        <dbReference type="ChEBI" id="CHEBI:29105"/>
        <note>catalytic</note>
    </ligand>
</feature>
<evidence type="ECO:0000256" key="6">
    <source>
        <dbReference type="PROSITE-ProRule" id="PRU01211"/>
    </source>
</evidence>
<dbReference type="Pfam" id="PF01400">
    <property type="entry name" value="Astacin"/>
    <property type="match status" value="1"/>
</dbReference>
<evidence type="ECO:0000256" key="2">
    <source>
        <dbReference type="ARBA" id="ARBA00022525"/>
    </source>
</evidence>
<keyword evidence="6 7" id="KW-0378">Hydrolase</keyword>
<evidence type="ECO:0000313" key="10">
    <source>
        <dbReference type="Proteomes" id="UP001328107"/>
    </source>
</evidence>
<dbReference type="Gene3D" id="3.40.390.10">
    <property type="entry name" value="Collagenase (Catalytic Domain)"/>
    <property type="match status" value="1"/>
</dbReference>
<dbReference type="Proteomes" id="UP001328107">
    <property type="component" value="Unassembled WGS sequence"/>
</dbReference>
<dbReference type="InterPro" id="IPR006026">
    <property type="entry name" value="Peptidase_Metallo"/>
</dbReference>
<accession>A0AAN5CXK4</accession>